<keyword evidence="3" id="KW-1185">Reference proteome</keyword>
<dbReference type="InterPro" id="IPR035681">
    <property type="entry name" value="ComA-like_MBL"/>
</dbReference>
<gene>
    <name evidence="2" type="ORF">H8923_02590</name>
</gene>
<dbReference type="InterPro" id="IPR052159">
    <property type="entry name" value="Competence_DNA_uptake"/>
</dbReference>
<name>A0ABR7JL53_9FIRM</name>
<dbReference type="CDD" id="cd07731">
    <property type="entry name" value="ComA-like_MBL-fold"/>
    <property type="match status" value="1"/>
</dbReference>
<proteinExistence type="predicted"/>
<comment type="caution">
    <text evidence="2">The sequence shown here is derived from an EMBL/GenBank/DDBJ whole genome shotgun (WGS) entry which is preliminary data.</text>
</comment>
<dbReference type="EMBL" id="JACRWE010000001">
    <property type="protein sequence ID" value="MBC5995639.1"/>
    <property type="molecule type" value="Genomic_DNA"/>
</dbReference>
<organism evidence="2 3">
    <name type="scientific">Romboutsia faecis</name>
    <dbReference type="NCBI Taxonomy" id="2764597"/>
    <lineage>
        <taxon>Bacteria</taxon>
        <taxon>Bacillati</taxon>
        <taxon>Bacillota</taxon>
        <taxon>Clostridia</taxon>
        <taxon>Peptostreptococcales</taxon>
        <taxon>Peptostreptococcaceae</taxon>
        <taxon>Romboutsia</taxon>
    </lineage>
</organism>
<dbReference type="PANTHER" id="PTHR30619:SF7">
    <property type="entry name" value="BETA-LACTAMASE DOMAIN PROTEIN"/>
    <property type="match status" value="1"/>
</dbReference>
<evidence type="ECO:0000313" key="3">
    <source>
        <dbReference type="Proteomes" id="UP000609849"/>
    </source>
</evidence>
<evidence type="ECO:0000259" key="1">
    <source>
        <dbReference type="SMART" id="SM00849"/>
    </source>
</evidence>
<dbReference type="InterPro" id="IPR001279">
    <property type="entry name" value="Metallo-B-lactamas"/>
</dbReference>
<dbReference type="SMART" id="SM00849">
    <property type="entry name" value="Lactamase_B"/>
    <property type="match status" value="1"/>
</dbReference>
<feature type="domain" description="Metallo-beta-lactamase" evidence="1">
    <location>
        <begin position="40"/>
        <end position="234"/>
    </location>
</feature>
<dbReference type="InterPro" id="IPR036866">
    <property type="entry name" value="RibonucZ/Hydroxyglut_hydro"/>
</dbReference>
<dbReference type="Gene3D" id="3.60.15.10">
    <property type="entry name" value="Ribonuclease Z/Hydroxyacylglutathione hydrolase-like"/>
    <property type="match status" value="1"/>
</dbReference>
<evidence type="ECO:0000313" key="2">
    <source>
        <dbReference type="EMBL" id="MBC5995639.1"/>
    </source>
</evidence>
<dbReference type="Proteomes" id="UP000609849">
    <property type="component" value="Unassembled WGS sequence"/>
</dbReference>
<protein>
    <submittedName>
        <fullName evidence="2">MBL fold metallo-hydrolase</fullName>
    </submittedName>
</protein>
<sequence length="281" mass="31747">MVVVFISKYYKFLLIIIIIALFSGCDKKEILSVHIIDVGQGDSILIKTPSDKKILIDGGNEDSEHIIKSYLRKEKVKSLDIIIATHPDSDHIGSLDYVVDKFDVKSIYMPDQNPNSSSYKNLIKACKNKNLDINYLFKGDTLNVDEYINLLVLSPSYIQQDNNLNSIVFNLNYKNKSFLFTGDCEETNEIDIINSFNLNDVDFLKVAHHGSSSSSTAEFINKTSPDVAVISCGYKNQYGHPHQSTLDTLEENNVLTYRTDINGDMVFYSDGSTITTKHKYK</sequence>
<dbReference type="PANTHER" id="PTHR30619">
    <property type="entry name" value="DNA INTERNALIZATION/COMPETENCE PROTEIN COMEC/REC2"/>
    <property type="match status" value="1"/>
</dbReference>
<accession>A0ABR7JL53</accession>
<reference evidence="2 3" key="1">
    <citation type="submission" date="2020-08" db="EMBL/GenBank/DDBJ databases">
        <authorList>
            <person name="Liu C."/>
            <person name="Sun Q."/>
        </authorList>
    </citation>
    <scope>NUCLEOTIDE SEQUENCE [LARGE SCALE GENOMIC DNA]</scope>
    <source>
        <strain evidence="2 3">NSJ-18</strain>
    </source>
</reference>
<dbReference type="SUPFAM" id="SSF56281">
    <property type="entry name" value="Metallo-hydrolase/oxidoreductase"/>
    <property type="match status" value="1"/>
</dbReference>
<dbReference type="Pfam" id="PF00753">
    <property type="entry name" value="Lactamase_B"/>
    <property type="match status" value="1"/>
</dbReference>